<dbReference type="AlphaFoldDB" id="A0A0F3GXS1"/>
<comment type="similarity">
    <text evidence="1">Belongs to the glycosyltransferase 2 family.</text>
</comment>
<dbReference type="InterPro" id="IPR029044">
    <property type="entry name" value="Nucleotide-diphossugar_trans"/>
</dbReference>
<dbReference type="EMBL" id="LACI01000515">
    <property type="protein sequence ID" value="KJU86642.1"/>
    <property type="molecule type" value="Genomic_DNA"/>
</dbReference>
<dbReference type="SUPFAM" id="SSF53448">
    <property type="entry name" value="Nucleotide-diphospho-sugar transferases"/>
    <property type="match status" value="1"/>
</dbReference>
<dbReference type="GO" id="GO:0016757">
    <property type="term" value="F:glycosyltransferase activity"/>
    <property type="evidence" value="ECO:0007669"/>
    <property type="project" value="UniProtKB-KW"/>
</dbReference>
<dbReference type="Gene3D" id="3.90.550.10">
    <property type="entry name" value="Spore Coat Polysaccharide Biosynthesis Protein SpsA, Chain A"/>
    <property type="match status" value="1"/>
</dbReference>
<dbReference type="Proteomes" id="UP000033423">
    <property type="component" value="Unassembled WGS sequence"/>
</dbReference>
<dbReference type="PANTHER" id="PTHR43179">
    <property type="entry name" value="RHAMNOSYLTRANSFERASE WBBL"/>
    <property type="match status" value="1"/>
</dbReference>
<evidence type="ECO:0008006" key="6">
    <source>
        <dbReference type="Google" id="ProtNLM"/>
    </source>
</evidence>
<evidence type="ECO:0000256" key="3">
    <source>
        <dbReference type="ARBA" id="ARBA00022679"/>
    </source>
</evidence>
<organism evidence="4 5">
    <name type="scientific">Candidatus Magnetobacterium bavaricum</name>
    <dbReference type="NCBI Taxonomy" id="29290"/>
    <lineage>
        <taxon>Bacteria</taxon>
        <taxon>Pseudomonadati</taxon>
        <taxon>Nitrospirota</taxon>
        <taxon>Thermodesulfovibrionia</taxon>
        <taxon>Thermodesulfovibrionales</taxon>
        <taxon>Candidatus Magnetobacteriaceae</taxon>
        <taxon>Candidatus Magnetobacterium</taxon>
    </lineage>
</organism>
<evidence type="ECO:0000256" key="1">
    <source>
        <dbReference type="ARBA" id="ARBA00006739"/>
    </source>
</evidence>
<name>A0A0F3GXS1_9BACT</name>
<protein>
    <recommendedName>
        <fullName evidence="6">Glycosyltransferase</fullName>
    </recommendedName>
</protein>
<keyword evidence="3" id="KW-0808">Transferase</keyword>
<proteinExistence type="inferred from homology"/>
<evidence type="ECO:0000256" key="2">
    <source>
        <dbReference type="ARBA" id="ARBA00022676"/>
    </source>
</evidence>
<keyword evidence="2" id="KW-0328">Glycosyltransferase</keyword>
<accession>A0A0F3GXS1</accession>
<sequence length="343" mass="39310">MKDTIIVMCCPSVDRLFTRRAIGSVKESDLSRADFIVMDNHYDACFHYPGVVSRMLRFAAQTGKNLILIEDDTEINDYHWIDRLYEASGNLGADIVGCVHTYENGLPNHEGLCIDDDLSMWLHTDMVTDPAEIVGKAIYVPALYGAVMLIKNCASYHVDTTYRKYHHDADICLQAWQMGGCVGCALDLKVIHHLRYYEHRDPSCTATYGEDSAYFASKWAPYIPELTAMPQLKRYKEGLCKDTMWAYVFQRAMRLKTFNKDLATGMFKRVVAECINERYIAEAYFQLFLLEGGRQHLEDCLTFNPCHSTARQSLQQMYVKPSSSFVNKCDHPIICRQCHLLTQ</sequence>
<dbReference type="PANTHER" id="PTHR43179:SF12">
    <property type="entry name" value="GALACTOFURANOSYLTRANSFERASE GLFT2"/>
    <property type="match status" value="1"/>
</dbReference>
<gene>
    <name evidence="4" type="ORF">MBAV_001164</name>
</gene>
<comment type="caution">
    <text evidence="4">The sequence shown here is derived from an EMBL/GenBank/DDBJ whole genome shotgun (WGS) entry which is preliminary data.</text>
</comment>
<keyword evidence="5" id="KW-1185">Reference proteome</keyword>
<evidence type="ECO:0000313" key="5">
    <source>
        <dbReference type="Proteomes" id="UP000033423"/>
    </source>
</evidence>
<reference evidence="4 5" key="1">
    <citation type="submission" date="2015-02" db="EMBL/GenBank/DDBJ databases">
        <title>Single-cell genomics of uncultivated deep-branching MTB reveals a conserved set of magnetosome genes.</title>
        <authorList>
            <person name="Kolinko S."/>
            <person name="Richter M."/>
            <person name="Glockner F.O."/>
            <person name="Brachmann A."/>
            <person name="Schuler D."/>
        </authorList>
    </citation>
    <scope>NUCLEOTIDE SEQUENCE [LARGE SCALE GENOMIC DNA]</scope>
    <source>
        <strain evidence="4">TM-1</strain>
    </source>
</reference>
<evidence type="ECO:0000313" key="4">
    <source>
        <dbReference type="EMBL" id="KJU86642.1"/>
    </source>
</evidence>